<organism evidence="15 16">
    <name type="scientific">Povalibacter uvarum</name>
    <dbReference type="NCBI Taxonomy" id="732238"/>
    <lineage>
        <taxon>Bacteria</taxon>
        <taxon>Pseudomonadati</taxon>
        <taxon>Pseudomonadota</taxon>
        <taxon>Gammaproteobacteria</taxon>
        <taxon>Steroidobacterales</taxon>
        <taxon>Steroidobacteraceae</taxon>
        <taxon>Povalibacter</taxon>
    </lineage>
</organism>
<dbReference type="EMBL" id="JACHHZ010000002">
    <property type="protein sequence ID" value="MBB6093418.1"/>
    <property type="molecule type" value="Genomic_DNA"/>
</dbReference>
<evidence type="ECO:0000256" key="13">
    <source>
        <dbReference type="SAM" id="Phobius"/>
    </source>
</evidence>
<keyword evidence="9 13" id="KW-1133">Transmembrane helix</keyword>
<proteinExistence type="inferred from homology"/>
<evidence type="ECO:0000256" key="5">
    <source>
        <dbReference type="ARBA" id="ARBA00022617"/>
    </source>
</evidence>
<keyword evidence="10" id="KW-0408">Iron</keyword>
<dbReference type="GO" id="GO:0046872">
    <property type="term" value="F:metal ion binding"/>
    <property type="evidence" value="ECO:0007669"/>
    <property type="project" value="UniProtKB-KW"/>
</dbReference>
<feature type="transmembrane region" description="Helical" evidence="13">
    <location>
        <begin position="91"/>
        <end position="110"/>
    </location>
</feature>
<name>A0A841HMK8_9GAMM</name>
<dbReference type="Pfam" id="PF01292">
    <property type="entry name" value="Ni_hydr_CYTB"/>
    <property type="match status" value="1"/>
</dbReference>
<evidence type="ECO:0000313" key="15">
    <source>
        <dbReference type="EMBL" id="MBB6093418.1"/>
    </source>
</evidence>
<keyword evidence="4" id="KW-1003">Cell membrane</keyword>
<evidence type="ECO:0000256" key="10">
    <source>
        <dbReference type="ARBA" id="ARBA00023004"/>
    </source>
</evidence>
<keyword evidence="6 13" id="KW-0812">Transmembrane</keyword>
<comment type="similarity">
    <text evidence="12">Belongs to the cytochrome b561 family.</text>
</comment>
<feature type="transmembrane region" description="Helical" evidence="13">
    <location>
        <begin position="146"/>
        <end position="167"/>
    </location>
</feature>
<evidence type="ECO:0000256" key="2">
    <source>
        <dbReference type="ARBA" id="ARBA00004651"/>
    </source>
</evidence>
<dbReference type="PANTHER" id="PTHR30529:SF1">
    <property type="entry name" value="CYTOCHROME B561 HOMOLOG 2"/>
    <property type="match status" value="1"/>
</dbReference>
<evidence type="ECO:0000256" key="3">
    <source>
        <dbReference type="ARBA" id="ARBA00022448"/>
    </source>
</evidence>
<dbReference type="InterPro" id="IPR011577">
    <property type="entry name" value="Cyt_b561_bac/Ni-Hgenase"/>
</dbReference>
<gene>
    <name evidence="15" type="ORF">HNQ60_002296</name>
</gene>
<dbReference type="AlphaFoldDB" id="A0A841HMK8"/>
<evidence type="ECO:0000256" key="7">
    <source>
        <dbReference type="ARBA" id="ARBA00022723"/>
    </source>
</evidence>
<keyword evidence="5" id="KW-0349">Heme</keyword>
<feature type="domain" description="Cytochrome b561 bacterial/Ni-hydrogenase" evidence="14">
    <location>
        <begin position="9"/>
        <end position="179"/>
    </location>
</feature>
<sequence>MQIRNTAVRYGVAAQLFHWSIVVLIITQVILAEKADGLPLGPAKIAVLAQHKSVGMTIFMLAVVRLLWRFVNPVPPLPSGMPAWQRVAAHISHGALYALILITPLFGWLMSSARNFPVSWFGVFTFPDLVQPDKARYEFFHGAHELVAKTLVVIAIVHALAALKHQFLDRDGLLRRMLPVKPRQ</sequence>
<dbReference type="Proteomes" id="UP000588068">
    <property type="component" value="Unassembled WGS sequence"/>
</dbReference>
<keyword evidence="16" id="KW-1185">Reference proteome</keyword>
<dbReference type="InterPro" id="IPR016174">
    <property type="entry name" value="Di-haem_cyt_TM"/>
</dbReference>
<evidence type="ECO:0000259" key="14">
    <source>
        <dbReference type="Pfam" id="PF01292"/>
    </source>
</evidence>
<evidence type="ECO:0000256" key="8">
    <source>
        <dbReference type="ARBA" id="ARBA00022982"/>
    </source>
</evidence>
<evidence type="ECO:0000256" key="12">
    <source>
        <dbReference type="ARBA" id="ARBA00037975"/>
    </source>
</evidence>
<comment type="cofactor">
    <cofactor evidence="1">
        <name>heme b</name>
        <dbReference type="ChEBI" id="CHEBI:60344"/>
    </cofactor>
</comment>
<protein>
    <submittedName>
        <fullName evidence="15">Cytochrome b561</fullName>
    </submittedName>
</protein>
<dbReference type="GO" id="GO:0005886">
    <property type="term" value="C:plasma membrane"/>
    <property type="evidence" value="ECO:0007669"/>
    <property type="project" value="UniProtKB-SubCell"/>
</dbReference>
<dbReference type="GO" id="GO:0022904">
    <property type="term" value="P:respiratory electron transport chain"/>
    <property type="evidence" value="ECO:0007669"/>
    <property type="project" value="InterPro"/>
</dbReference>
<evidence type="ECO:0000256" key="1">
    <source>
        <dbReference type="ARBA" id="ARBA00001970"/>
    </source>
</evidence>
<comment type="caution">
    <text evidence="15">The sequence shown here is derived from an EMBL/GenBank/DDBJ whole genome shotgun (WGS) entry which is preliminary data.</text>
</comment>
<keyword evidence="3" id="KW-0813">Transport</keyword>
<keyword evidence="7" id="KW-0479">Metal-binding</keyword>
<evidence type="ECO:0000256" key="6">
    <source>
        <dbReference type="ARBA" id="ARBA00022692"/>
    </source>
</evidence>
<dbReference type="InterPro" id="IPR052168">
    <property type="entry name" value="Cytochrome_b561_oxidase"/>
</dbReference>
<comment type="subcellular location">
    <subcellularLocation>
        <location evidence="2">Cell membrane</location>
        <topology evidence="2">Multi-pass membrane protein</topology>
    </subcellularLocation>
</comment>
<feature type="transmembrane region" description="Helical" evidence="13">
    <location>
        <begin position="53"/>
        <end position="71"/>
    </location>
</feature>
<dbReference type="PANTHER" id="PTHR30529">
    <property type="entry name" value="CYTOCHROME B561"/>
    <property type="match status" value="1"/>
</dbReference>
<evidence type="ECO:0000256" key="11">
    <source>
        <dbReference type="ARBA" id="ARBA00023136"/>
    </source>
</evidence>
<dbReference type="GO" id="GO:0009055">
    <property type="term" value="F:electron transfer activity"/>
    <property type="evidence" value="ECO:0007669"/>
    <property type="project" value="InterPro"/>
</dbReference>
<evidence type="ECO:0000256" key="9">
    <source>
        <dbReference type="ARBA" id="ARBA00022989"/>
    </source>
</evidence>
<feature type="transmembrane region" description="Helical" evidence="13">
    <location>
        <begin position="12"/>
        <end position="32"/>
    </location>
</feature>
<evidence type="ECO:0000313" key="16">
    <source>
        <dbReference type="Proteomes" id="UP000588068"/>
    </source>
</evidence>
<accession>A0A841HMK8</accession>
<dbReference type="GO" id="GO:0020037">
    <property type="term" value="F:heme binding"/>
    <property type="evidence" value="ECO:0007669"/>
    <property type="project" value="TreeGrafter"/>
</dbReference>
<keyword evidence="11 13" id="KW-0472">Membrane</keyword>
<dbReference type="SUPFAM" id="SSF81342">
    <property type="entry name" value="Transmembrane di-heme cytochromes"/>
    <property type="match status" value="1"/>
</dbReference>
<dbReference type="RefSeq" id="WP_184331719.1">
    <property type="nucleotide sequence ID" value="NZ_JACHHZ010000002.1"/>
</dbReference>
<evidence type="ECO:0000256" key="4">
    <source>
        <dbReference type="ARBA" id="ARBA00022475"/>
    </source>
</evidence>
<reference evidence="15 16" key="1">
    <citation type="submission" date="2020-08" db="EMBL/GenBank/DDBJ databases">
        <title>Genomic Encyclopedia of Type Strains, Phase IV (KMG-IV): sequencing the most valuable type-strain genomes for metagenomic binning, comparative biology and taxonomic classification.</title>
        <authorList>
            <person name="Goeker M."/>
        </authorList>
    </citation>
    <scope>NUCLEOTIDE SEQUENCE [LARGE SCALE GENOMIC DNA]</scope>
    <source>
        <strain evidence="15 16">DSM 26723</strain>
    </source>
</reference>
<keyword evidence="8" id="KW-0249">Electron transport</keyword>